<dbReference type="EMBL" id="BPLQ01011101">
    <property type="protein sequence ID" value="GIY55638.1"/>
    <property type="molecule type" value="Genomic_DNA"/>
</dbReference>
<sequence length="164" mass="18985">MTVTASSGIGARFIFDTKNDIVLFLIPCLLGEQSNKRRRIIWDSLSGTLIGRQGLGTWGRMGLECVATKWIALNECLALFITNPKDEPHRELLLKHFRQHKGFNAFTIDELCNDGVMKIYPLLKRWWLFHELTQPDSRMPLVVCINDCHCFFWHRGSISLRHET</sequence>
<gene>
    <name evidence="1" type="ORF">CDAR_292311</name>
</gene>
<comment type="caution">
    <text evidence="1">The sequence shown here is derived from an EMBL/GenBank/DDBJ whole genome shotgun (WGS) entry which is preliminary data.</text>
</comment>
<organism evidence="1 2">
    <name type="scientific">Caerostris darwini</name>
    <dbReference type="NCBI Taxonomy" id="1538125"/>
    <lineage>
        <taxon>Eukaryota</taxon>
        <taxon>Metazoa</taxon>
        <taxon>Ecdysozoa</taxon>
        <taxon>Arthropoda</taxon>
        <taxon>Chelicerata</taxon>
        <taxon>Arachnida</taxon>
        <taxon>Araneae</taxon>
        <taxon>Araneomorphae</taxon>
        <taxon>Entelegynae</taxon>
        <taxon>Araneoidea</taxon>
        <taxon>Araneidae</taxon>
        <taxon>Caerostris</taxon>
    </lineage>
</organism>
<dbReference type="AlphaFoldDB" id="A0AAV4UCW2"/>
<reference evidence="1 2" key="1">
    <citation type="submission" date="2021-06" db="EMBL/GenBank/DDBJ databases">
        <title>Caerostris darwini draft genome.</title>
        <authorList>
            <person name="Kono N."/>
            <person name="Arakawa K."/>
        </authorList>
    </citation>
    <scope>NUCLEOTIDE SEQUENCE [LARGE SCALE GENOMIC DNA]</scope>
</reference>
<name>A0AAV4UCW2_9ARAC</name>
<protein>
    <recommendedName>
        <fullName evidence="3">LAGLIDADG homing endonuclease</fullName>
    </recommendedName>
</protein>
<proteinExistence type="predicted"/>
<evidence type="ECO:0000313" key="2">
    <source>
        <dbReference type="Proteomes" id="UP001054837"/>
    </source>
</evidence>
<evidence type="ECO:0000313" key="1">
    <source>
        <dbReference type="EMBL" id="GIY55638.1"/>
    </source>
</evidence>
<evidence type="ECO:0008006" key="3">
    <source>
        <dbReference type="Google" id="ProtNLM"/>
    </source>
</evidence>
<dbReference type="Proteomes" id="UP001054837">
    <property type="component" value="Unassembled WGS sequence"/>
</dbReference>
<keyword evidence="2" id="KW-1185">Reference proteome</keyword>
<accession>A0AAV4UCW2</accession>